<organism evidence="2 3">
    <name type="scientific">Agathobacter rectalis</name>
    <dbReference type="NCBI Taxonomy" id="39491"/>
    <lineage>
        <taxon>Bacteria</taxon>
        <taxon>Bacillati</taxon>
        <taxon>Bacillota</taxon>
        <taxon>Clostridia</taxon>
        <taxon>Lachnospirales</taxon>
        <taxon>Lachnospiraceae</taxon>
        <taxon>Agathobacter</taxon>
    </lineage>
</organism>
<dbReference type="RefSeq" id="WP_109258680.1">
    <property type="nucleotide sequence ID" value="NZ_JRFS01000042.1"/>
</dbReference>
<dbReference type="Pfam" id="PF04230">
    <property type="entry name" value="PS_pyruv_trans"/>
    <property type="match status" value="1"/>
</dbReference>
<evidence type="ECO:0000313" key="2">
    <source>
        <dbReference type="EMBL" id="PWE82517.1"/>
    </source>
</evidence>
<name>A0A2U2EDG0_9FIRM</name>
<comment type="caution">
    <text evidence="2">The sequence shown here is derived from an EMBL/GenBank/DDBJ whole genome shotgun (WGS) entry which is preliminary data.</text>
</comment>
<accession>A0A2U2EDG0</accession>
<dbReference type="InterPro" id="IPR007345">
    <property type="entry name" value="Polysacch_pyruvyl_Trfase"/>
</dbReference>
<evidence type="ECO:0000313" key="3">
    <source>
        <dbReference type="Proteomes" id="UP000245905"/>
    </source>
</evidence>
<reference evidence="2 3" key="1">
    <citation type="submission" date="2014-09" db="EMBL/GenBank/DDBJ databases">
        <title>Butyrate-producing bacteria isolated from human gut.</title>
        <authorList>
            <person name="Zhang Q."/>
            <person name="Zhao L."/>
        </authorList>
    </citation>
    <scope>NUCLEOTIDE SEQUENCE [LARGE SCALE GENOMIC DNA]</scope>
    <source>
        <strain evidence="2 3">R22</strain>
    </source>
</reference>
<protein>
    <recommendedName>
        <fullName evidence="1">Polysaccharide pyruvyl transferase domain-containing protein</fullName>
    </recommendedName>
</protein>
<proteinExistence type="predicted"/>
<dbReference type="EMBL" id="JRFS01000042">
    <property type="protein sequence ID" value="PWE82517.1"/>
    <property type="molecule type" value="Genomic_DNA"/>
</dbReference>
<feature type="domain" description="Polysaccharide pyruvyl transferase" evidence="1">
    <location>
        <begin position="16"/>
        <end position="301"/>
    </location>
</feature>
<dbReference type="Proteomes" id="UP000245905">
    <property type="component" value="Unassembled WGS sequence"/>
</dbReference>
<gene>
    <name evidence="2" type="ORF">LD38_14720</name>
</gene>
<sequence length="368" mass="43572">MKKKVVIITIYDPNPNMGNRLQNYAVQKIFENLNYDVVTISFKEKIKMNNIWKLKLLINKLTNYRFAKHRVYWRKIQKRYDELDKFNERYIKTFNVNNLSDIPDADFYVLGSDQLWNPKWWDEANPKMEQSIYLASFAPKDKVLCVSPSFGCDDIPESWKPWFKKYLNRIPEICVREEAGRKIIKVLTGKDSIVTIDPTLMLSAKDWNEIIEQPEGIGKNEKYILAYFLGGTSEQAERDLNAYSKEFNIKVYRIFDERCETLYSINPSNFVYLIKNASLIMTDSFHACVFSFIYDRPFLLYDRVGTPGMMSRMDTLFDKFDLKRKYVNSGLTNEVLEHDYSNGYCNLKEEKNILRNFIIRQTKNIDDI</sequence>
<evidence type="ECO:0000259" key="1">
    <source>
        <dbReference type="Pfam" id="PF04230"/>
    </source>
</evidence>
<dbReference type="AlphaFoldDB" id="A0A2U2EDG0"/>